<dbReference type="InterPro" id="IPR004101">
    <property type="entry name" value="Mur_ligase_C"/>
</dbReference>
<dbReference type="GO" id="GO:0005524">
    <property type="term" value="F:ATP binding"/>
    <property type="evidence" value="ECO:0007669"/>
    <property type="project" value="UniProtKB-UniRule"/>
</dbReference>
<evidence type="ECO:0000256" key="11">
    <source>
        <dbReference type="ARBA" id="ARBA00022960"/>
    </source>
</evidence>
<evidence type="ECO:0000259" key="19">
    <source>
        <dbReference type="Pfam" id="PF02875"/>
    </source>
</evidence>
<evidence type="ECO:0000313" key="22">
    <source>
        <dbReference type="Proteomes" id="UP000028123"/>
    </source>
</evidence>
<keyword evidence="22" id="KW-1185">Reference proteome</keyword>
<keyword evidence="8 17" id="KW-0436">Ligase</keyword>
<keyword evidence="11 17" id="KW-0133">Cell shape</keyword>
<dbReference type="Proteomes" id="UP000028123">
    <property type="component" value="Unassembled WGS sequence"/>
</dbReference>
<dbReference type="EMBL" id="JNVM01000004">
    <property type="protein sequence ID" value="KEQ27230.1"/>
    <property type="molecule type" value="Genomic_DNA"/>
</dbReference>
<dbReference type="UniPathway" id="UPA00219"/>
<dbReference type="RefSeq" id="WP_036677326.1">
    <property type="nucleotide sequence ID" value="NZ_JNVM01000004.1"/>
</dbReference>
<dbReference type="Gene3D" id="3.40.1190.10">
    <property type="entry name" value="Mur-like, catalytic domain"/>
    <property type="match status" value="1"/>
</dbReference>
<dbReference type="SUPFAM" id="SSF53244">
    <property type="entry name" value="MurD-like peptide ligases, peptide-binding domain"/>
    <property type="match status" value="1"/>
</dbReference>
<comment type="caution">
    <text evidence="21">The sequence shown here is derived from an EMBL/GenBank/DDBJ whole genome shotgun (WGS) entry which is preliminary data.</text>
</comment>
<dbReference type="GO" id="GO:0071555">
    <property type="term" value="P:cell wall organization"/>
    <property type="evidence" value="ECO:0007669"/>
    <property type="project" value="UniProtKB-KW"/>
</dbReference>
<dbReference type="Pfam" id="PF21799">
    <property type="entry name" value="MurD-like_N"/>
    <property type="match status" value="1"/>
</dbReference>
<organism evidence="21 22">
    <name type="scientific">Paenibacillus tyrfis</name>
    <dbReference type="NCBI Taxonomy" id="1501230"/>
    <lineage>
        <taxon>Bacteria</taxon>
        <taxon>Bacillati</taxon>
        <taxon>Bacillota</taxon>
        <taxon>Bacilli</taxon>
        <taxon>Bacillales</taxon>
        <taxon>Paenibacillaceae</taxon>
        <taxon>Paenibacillus</taxon>
    </lineage>
</organism>
<evidence type="ECO:0000256" key="4">
    <source>
        <dbReference type="ARBA" id="ARBA00010416"/>
    </source>
</evidence>
<dbReference type="SUPFAM" id="SSF53623">
    <property type="entry name" value="MurD-like peptide ligases, catalytic domain"/>
    <property type="match status" value="1"/>
</dbReference>
<evidence type="ECO:0000256" key="12">
    <source>
        <dbReference type="ARBA" id="ARBA00022984"/>
    </source>
</evidence>
<evidence type="ECO:0000256" key="16">
    <source>
        <dbReference type="ARBA" id="ARBA00047632"/>
    </source>
</evidence>
<sequence>MEHPAQYRGRQVVILGLARSGVAVAKLFHENGAVVAVNDKKERHLCPEADELEALGISVVCGSHPEGLVHEGVELVVKNPGIPYTIEPVKRAVELGIEVVTEVEVAYHICKAPMIAITGSNGKTTTTTWTGLMLEADGLKPIVAGNIGRALTEAALEAEADNRMVVELSSFQLKGTRAFRPAVGALLNVYETHLDYHGTMDDYVVSKTKLFANQTEADTAVLNWDDPVCRQTADAIRSSVLPFSVREELAYGLFVQPPLAAGGEDTVHTIVYRDKDGQAHRILSVRELGIPGSHNVENALAASAMAVASGVKLETIARVLKEFRGVEHRLEFVAQKGDVFFYNDSKATNPTATIKTVESFKQDIVLIAGGLDRGSDYMELLPAFQSRVKALVAFGETKEKIVRVAHLAGMSRIKTVDTAAKGARGTVEEAVREAQALAKPGDVVLLSPACASWGMFSSYEERGSMFKESVHNL</sequence>
<dbReference type="GO" id="GO:0008764">
    <property type="term" value="F:UDP-N-acetylmuramoylalanine-D-glutamate ligase activity"/>
    <property type="evidence" value="ECO:0007669"/>
    <property type="project" value="UniProtKB-UniRule"/>
</dbReference>
<evidence type="ECO:0000256" key="3">
    <source>
        <dbReference type="ARBA" id="ARBA00004752"/>
    </source>
</evidence>
<dbReference type="eggNOG" id="COG0771">
    <property type="taxonomic scope" value="Bacteria"/>
</dbReference>
<keyword evidence="17 18" id="KW-0132">Cell division</keyword>
<dbReference type="PANTHER" id="PTHR43692:SF1">
    <property type="entry name" value="UDP-N-ACETYLMURAMOYLALANINE--D-GLUTAMATE LIGASE"/>
    <property type="match status" value="1"/>
</dbReference>
<keyword evidence="7 17" id="KW-0963">Cytoplasm</keyword>
<dbReference type="InterPro" id="IPR013221">
    <property type="entry name" value="Mur_ligase_cen"/>
</dbReference>
<comment type="similarity">
    <text evidence="4 17">Belongs to the MurCDEF family.</text>
</comment>
<evidence type="ECO:0000313" key="21">
    <source>
        <dbReference type="EMBL" id="KEQ27230.1"/>
    </source>
</evidence>
<evidence type="ECO:0000256" key="9">
    <source>
        <dbReference type="ARBA" id="ARBA00022741"/>
    </source>
</evidence>
<protein>
    <recommendedName>
        <fullName evidence="6 17">UDP-N-acetylmuramoylalanine--D-glutamate ligase</fullName>
        <ecNumber evidence="5 17">6.3.2.9</ecNumber>
    </recommendedName>
    <alternativeName>
        <fullName evidence="15 17">D-glutamic acid-adding enzyme</fullName>
    </alternativeName>
    <alternativeName>
        <fullName evidence="14 17">UDP-N-acetylmuramoyl-L-alanyl-D-glutamate synthetase</fullName>
    </alternativeName>
</protein>
<evidence type="ECO:0000259" key="20">
    <source>
        <dbReference type="Pfam" id="PF08245"/>
    </source>
</evidence>
<dbReference type="PANTHER" id="PTHR43692">
    <property type="entry name" value="UDP-N-ACETYLMURAMOYLALANINE--D-GLUTAMATE LIGASE"/>
    <property type="match status" value="1"/>
</dbReference>
<dbReference type="GO" id="GO:0051301">
    <property type="term" value="P:cell division"/>
    <property type="evidence" value="ECO:0007669"/>
    <property type="project" value="UniProtKB-KW"/>
</dbReference>
<dbReference type="AlphaFoldDB" id="A0A081P957"/>
<reference evidence="21 22" key="1">
    <citation type="submission" date="2014-06" db="EMBL/GenBank/DDBJ databases">
        <title>Draft genome sequence of Paenibacillus sp. MSt1.</title>
        <authorList>
            <person name="Aw Y.K."/>
            <person name="Ong K.S."/>
            <person name="Gan H.M."/>
            <person name="Lee S.M."/>
        </authorList>
    </citation>
    <scope>NUCLEOTIDE SEQUENCE [LARGE SCALE GENOMIC DNA]</scope>
    <source>
        <strain evidence="21 22">MSt1</strain>
    </source>
</reference>
<evidence type="ECO:0000256" key="8">
    <source>
        <dbReference type="ARBA" id="ARBA00022598"/>
    </source>
</evidence>
<name>A0A081P957_9BACL</name>
<evidence type="ECO:0000256" key="10">
    <source>
        <dbReference type="ARBA" id="ARBA00022840"/>
    </source>
</evidence>
<dbReference type="Gene3D" id="3.90.190.20">
    <property type="entry name" value="Mur ligase, C-terminal domain"/>
    <property type="match status" value="1"/>
</dbReference>
<proteinExistence type="inferred from homology"/>
<keyword evidence="10 17" id="KW-0067">ATP-binding</keyword>
<evidence type="ECO:0000256" key="5">
    <source>
        <dbReference type="ARBA" id="ARBA00012212"/>
    </source>
</evidence>
<feature type="domain" description="Mur ligase C-terminal" evidence="19">
    <location>
        <begin position="328"/>
        <end position="450"/>
    </location>
</feature>
<comment type="pathway">
    <text evidence="3 17 18">Cell wall biogenesis; peptidoglycan biosynthesis.</text>
</comment>
<evidence type="ECO:0000256" key="2">
    <source>
        <dbReference type="ARBA" id="ARBA00004496"/>
    </source>
</evidence>
<comment type="function">
    <text evidence="1 17 18">Cell wall formation. Catalyzes the addition of glutamate to the nucleotide precursor UDP-N-acetylmuramoyl-L-alanine (UMA).</text>
</comment>
<dbReference type="Pfam" id="PF02875">
    <property type="entry name" value="Mur_ligase_C"/>
    <property type="match status" value="1"/>
</dbReference>
<dbReference type="Gene3D" id="3.40.50.720">
    <property type="entry name" value="NAD(P)-binding Rossmann-like Domain"/>
    <property type="match status" value="1"/>
</dbReference>
<evidence type="ECO:0000256" key="17">
    <source>
        <dbReference type="HAMAP-Rule" id="MF_00639"/>
    </source>
</evidence>
<comment type="catalytic activity">
    <reaction evidence="16 17 18">
        <text>UDP-N-acetyl-alpha-D-muramoyl-L-alanine + D-glutamate + ATP = UDP-N-acetyl-alpha-D-muramoyl-L-alanyl-D-glutamate + ADP + phosphate + H(+)</text>
        <dbReference type="Rhea" id="RHEA:16429"/>
        <dbReference type="ChEBI" id="CHEBI:15378"/>
        <dbReference type="ChEBI" id="CHEBI:29986"/>
        <dbReference type="ChEBI" id="CHEBI:30616"/>
        <dbReference type="ChEBI" id="CHEBI:43474"/>
        <dbReference type="ChEBI" id="CHEBI:83898"/>
        <dbReference type="ChEBI" id="CHEBI:83900"/>
        <dbReference type="ChEBI" id="CHEBI:456216"/>
        <dbReference type="EC" id="6.3.2.9"/>
    </reaction>
</comment>
<dbReference type="GO" id="GO:0005737">
    <property type="term" value="C:cytoplasm"/>
    <property type="evidence" value="ECO:0007669"/>
    <property type="project" value="UniProtKB-SubCell"/>
</dbReference>
<evidence type="ECO:0000256" key="18">
    <source>
        <dbReference type="RuleBase" id="RU003664"/>
    </source>
</evidence>
<evidence type="ECO:0000256" key="6">
    <source>
        <dbReference type="ARBA" id="ARBA00015655"/>
    </source>
</evidence>
<comment type="subcellular location">
    <subcellularLocation>
        <location evidence="2 17 18">Cytoplasm</location>
    </subcellularLocation>
</comment>
<dbReference type="InterPro" id="IPR005762">
    <property type="entry name" value="MurD"/>
</dbReference>
<dbReference type="GO" id="GO:0008360">
    <property type="term" value="P:regulation of cell shape"/>
    <property type="evidence" value="ECO:0007669"/>
    <property type="project" value="UniProtKB-KW"/>
</dbReference>
<dbReference type="EC" id="6.3.2.9" evidence="5 17"/>
<dbReference type="SUPFAM" id="SSF51984">
    <property type="entry name" value="MurCD N-terminal domain"/>
    <property type="match status" value="1"/>
</dbReference>
<keyword evidence="17 18" id="KW-0131">Cell cycle</keyword>
<dbReference type="GO" id="GO:0009252">
    <property type="term" value="P:peptidoglycan biosynthetic process"/>
    <property type="evidence" value="ECO:0007669"/>
    <property type="project" value="UniProtKB-UniRule"/>
</dbReference>
<gene>
    <name evidence="17 21" type="primary">murD</name>
    <name evidence="21" type="ORF">ET33_25480</name>
</gene>
<evidence type="ECO:0000256" key="15">
    <source>
        <dbReference type="ARBA" id="ARBA00032324"/>
    </source>
</evidence>
<feature type="binding site" evidence="17">
    <location>
        <begin position="119"/>
        <end position="125"/>
    </location>
    <ligand>
        <name>ATP</name>
        <dbReference type="ChEBI" id="CHEBI:30616"/>
    </ligand>
</feature>
<dbReference type="Pfam" id="PF08245">
    <property type="entry name" value="Mur_ligase_M"/>
    <property type="match status" value="1"/>
</dbReference>
<dbReference type="HAMAP" id="MF_00639">
    <property type="entry name" value="MurD"/>
    <property type="match status" value="1"/>
</dbReference>
<keyword evidence="9 17" id="KW-0547">Nucleotide-binding</keyword>
<keyword evidence="13 17" id="KW-0961">Cell wall biogenesis/degradation</keyword>
<evidence type="ECO:0000256" key="14">
    <source>
        <dbReference type="ARBA" id="ARBA00030398"/>
    </source>
</evidence>
<dbReference type="OrthoDB" id="9809796at2"/>
<evidence type="ECO:0000256" key="13">
    <source>
        <dbReference type="ARBA" id="ARBA00023316"/>
    </source>
</evidence>
<dbReference type="InterPro" id="IPR036615">
    <property type="entry name" value="Mur_ligase_C_dom_sf"/>
</dbReference>
<dbReference type="NCBIfam" id="TIGR01087">
    <property type="entry name" value="murD"/>
    <property type="match status" value="1"/>
</dbReference>
<evidence type="ECO:0000256" key="1">
    <source>
        <dbReference type="ARBA" id="ARBA00002734"/>
    </source>
</evidence>
<feature type="domain" description="Mur ligase central" evidence="20">
    <location>
        <begin position="117"/>
        <end position="306"/>
    </location>
</feature>
<keyword evidence="12 17" id="KW-0573">Peptidoglycan synthesis</keyword>
<dbReference type="InterPro" id="IPR036565">
    <property type="entry name" value="Mur-like_cat_sf"/>
</dbReference>
<evidence type="ECO:0000256" key="7">
    <source>
        <dbReference type="ARBA" id="ARBA00022490"/>
    </source>
</evidence>
<accession>A0A081P957</accession>